<dbReference type="EMBL" id="BGPR01000066">
    <property type="protein sequence ID" value="GBL89721.1"/>
    <property type="molecule type" value="Genomic_DNA"/>
</dbReference>
<evidence type="ECO:0000256" key="1">
    <source>
        <dbReference type="SAM" id="MobiDB-lite"/>
    </source>
</evidence>
<sequence>MVRRRRLSIPPTRRTEISPGSDMDDFSLLPFILGFPGIDEQSTPTAGSLITGYYSTNSCERNSDVIRMLAQVRGKLTLLVSARSSYIIRRKLGLKQPLLLYASAIICK</sequence>
<protein>
    <submittedName>
        <fullName evidence="2">Uncharacterized protein</fullName>
    </submittedName>
</protein>
<dbReference type="AlphaFoldDB" id="A0A4Y2BBN8"/>
<name>A0A4Y2BBN8_ARAVE</name>
<gene>
    <name evidence="2" type="ORF">AVEN_104665_1</name>
</gene>
<evidence type="ECO:0000313" key="3">
    <source>
        <dbReference type="Proteomes" id="UP000499080"/>
    </source>
</evidence>
<keyword evidence="3" id="KW-1185">Reference proteome</keyword>
<feature type="region of interest" description="Disordered" evidence="1">
    <location>
        <begin position="1"/>
        <end position="22"/>
    </location>
</feature>
<proteinExistence type="predicted"/>
<evidence type="ECO:0000313" key="2">
    <source>
        <dbReference type="EMBL" id="GBL89721.1"/>
    </source>
</evidence>
<organism evidence="2 3">
    <name type="scientific">Araneus ventricosus</name>
    <name type="common">Orbweaver spider</name>
    <name type="synonym">Epeira ventricosa</name>
    <dbReference type="NCBI Taxonomy" id="182803"/>
    <lineage>
        <taxon>Eukaryota</taxon>
        <taxon>Metazoa</taxon>
        <taxon>Ecdysozoa</taxon>
        <taxon>Arthropoda</taxon>
        <taxon>Chelicerata</taxon>
        <taxon>Arachnida</taxon>
        <taxon>Araneae</taxon>
        <taxon>Araneomorphae</taxon>
        <taxon>Entelegynae</taxon>
        <taxon>Araneoidea</taxon>
        <taxon>Araneidae</taxon>
        <taxon>Araneus</taxon>
    </lineage>
</organism>
<accession>A0A4Y2BBN8</accession>
<reference evidence="2 3" key="1">
    <citation type="journal article" date="2019" name="Sci. Rep.">
        <title>Orb-weaving spider Araneus ventricosus genome elucidates the spidroin gene catalogue.</title>
        <authorList>
            <person name="Kono N."/>
            <person name="Nakamura H."/>
            <person name="Ohtoshi R."/>
            <person name="Moran D.A.P."/>
            <person name="Shinohara A."/>
            <person name="Yoshida Y."/>
            <person name="Fujiwara M."/>
            <person name="Mori M."/>
            <person name="Tomita M."/>
            <person name="Arakawa K."/>
        </authorList>
    </citation>
    <scope>NUCLEOTIDE SEQUENCE [LARGE SCALE GENOMIC DNA]</scope>
</reference>
<dbReference type="Proteomes" id="UP000499080">
    <property type="component" value="Unassembled WGS sequence"/>
</dbReference>
<comment type="caution">
    <text evidence="2">The sequence shown here is derived from an EMBL/GenBank/DDBJ whole genome shotgun (WGS) entry which is preliminary data.</text>
</comment>